<name>A0ABU8IA93_9SPHI</name>
<organism evidence="2 3">
    <name type="scientific">Sphingobacterium tenebrionis</name>
    <dbReference type="NCBI Taxonomy" id="3111775"/>
    <lineage>
        <taxon>Bacteria</taxon>
        <taxon>Pseudomonadati</taxon>
        <taxon>Bacteroidota</taxon>
        <taxon>Sphingobacteriia</taxon>
        <taxon>Sphingobacteriales</taxon>
        <taxon>Sphingobacteriaceae</taxon>
        <taxon>Sphingobacterium</taxon>
    </lineage>
</organism>
<dbReference type="RefSeq" id="WP_099367590.1">
    <property type="nucleotide sequence ID" value="NZ_JAYLLN010000056.1"/>
</dbReference>
<dbReference type="InterPro" id="IPR032820">
    <property type="entry name" value="ATPase_put"/>
</dbReference>
<evidence type="ECO:0000313" key="3">
    <source>
        <dbReference type="Proteomes" id="UP001363035"/>
    </source>
</evidence>
<dbReference type="Pfam" id="PF09527">
    <property type="entry name" value="ATPase_gene1"/>
    <property type="match status" value="1"/>
</dbReference>
<evidence type="ECO:0000256" key="1">
    <source>
        <dbReference type="SAM" id="Phobius"/>
    </source>
</evidence>
<feature type="transmembrane region" description="Helical" evidence="1">
    <location>
        <begin position="14"/>
        <end position="36"/>
    </location>
</feature>
<keyword evidence="1" id="KW-0472">Membrane</keyword>
<keyword evidence="3" id="KW-1185">Reference proteome</keyword>
<gene>
    <name evidence="2" type="ORF">VJ786_15755</name>
</gene>
<sequence>MENEKPKSKKVNKWIVFTSMPFQIGATIYLFYWIGTLLDRKFEVEGEWWMKGLTIVGVLASMYQMIRQVNYINKDE</sequence>
<proteinExistence type="predicted"/>
<evidence type="ECO:0000313" key="2">
    <source>
        <dbReference type="EMBL" id="MEI5986359.1"/>
    </source>
</evidence>
<accession>A0ABU8IA93</accession>
<protein>
    <submittedName>
        <fullName evidence="2">AtpZ/AtpI family protein</fullName>
    </submittedName>
</protein>
<dbReference type="EMBL" id="JAYLLN010000056">
    <property type="protein sequence ID" value="MEI5986359.1"/>
    <property type="molecule type" value="Genomic_DNA"/>
</dbReference>
<dbReference type="Proteomes" id="UP001363035">
    <property type="component" value="Unassembled WGS sequence"/>
</dbReference>
<keyword evidence="1" id="KW-0812">Transmembrane</keyword>
<reference evidence="2 3" key="1">
    <citation type="submission" date="2024-01" db="EMBL/GenBank/DDBJ databases">
        <title>Sphingobacterium tenebrionis sp. nov., a novel endophyte isolated from tenebrio molitor intestines.</title>
        <authorList>
            <person name="Zhang C."/>
        </authorList>
    </citation>
    <scope>NUCLEOTIDE SEQUENCE [LARGE SCALE GENOMIC DNA]</scope>
    <source>
        <strain evidence="2 3">PU5-4</strain>
    </source>
</reference>
<comment type="caution">
    <text evidence="2">The sequence shown here is derived from an EMBL/GenBank/DDBJ whole genome shotgun (WGS) entry which is preliminary data.</text>
</comment>
<keyword evidence="1" id="KW-1133">Transmembrane helix</keyword>